<sequence length="59" mass="6482">MNVDVASLHATPVAETVYNVRKQQELTETSLKRQSSPAGYQRRHGGKVAVETGEALDTR</sequence>
<dbReference type="EMBL" id="JBHUCX010000102">
    <property type="protein sequence ID" value="MFD1678240.1"/>
    <property type="molecule type" value="Genomic_DNA"/>
</dbReference>
<feature type="region of interest" description="Disordered" evidence="1">
    <location>
        <begin position="26"/>
        <end position="59"/>
    </location>
</feature>
<accession>A0ABW4JQY2</accession>
<evidence type="ECO:0000313" key="3">
    <source>
        <dbReference type="Proteomes" id="UP001597079"/>
    </source>
</evidence>
<name>A0ABW4JQY2_9BACL</name>
<feature type="compositionally biased region" description="Polar residues" evidence="1">
    <location>
        <begin position="26"/>
        <end position="38"/>
    </location>
</feature>
<dbReference type="RefSeq" id="WP_377946277.1">
    <property type="nucleotide sequence ID" value="NZ_JBHUCX010000102.1"/>
</dbReference>
<reference evidence="3" key="1">
    <citation type="journal article" date="2019" name="Int. J. Syst. Evol. Microbiol.">
        <title>The Global Catalogue of Microorganisms (GCM) 10K type strain sequencing project: providing services to taxonomists for standard genome sequencing and annotation.</title>
        <authorList>
            <consortium name="The Broad Institute Genomics Platform"/>
            <consortium name="The Broad Institute Genome Sequencing Center for Infectious Disease"/>
            <person name="Wu L."/>
            <person name="Ma J."/>
        </authorList>
    </citation>
    <scope>NUCLEOTIDE SEQUENCE [LARGE SCALE GENOMIC DNA]</scope>
    <source>
        <strain evidence="3">CGMCC 1.12286</strain>
    </source>
</reference>
<evidence type="ECO:0000313" key="2">
    <source>
        <dbReference type="EMBL" id="MFD1678240.1"/>
    </source>
</evidence>
<dbReference type="Proteomes" id="UP001597079">
    <property type="component" value="Unassembled WGS sequence"/>
</dbReference>
<gene>
    <name evidence="2" type="ORF">ACFSB2_26595</name>
</gene>
<keyword evidence="3" id="KW-1185">Reference proteome</keyword>
<evidence type="ECO:0000256" key="1">
    <source>
        <dbReference type="SAM" id="MobiDB-lite"/>
    </source>
</evidence>
<protein>
    <submittedName>
        <fullName evidence="2">Uncharacterized protein</fullName>
    </submittedName>
</protein>
<comment type="caution">
    <text evidence="2">The sequence shown here is derived from an EMBL/GenBank/DDBJ whole genome shotgun (WGS) entry which is preliminary data.</text>
</comment>
<proteinExistence type="predicted"/>
<organism evidence="2 3">
    <name type="scientific">Alicyclobacillus fodiniaquatilis</name>
    <dbReference type="NCBI Taxonomy" id="1661150"/>
    <lineage>
        <taxon>Bacteria</taxon>
        <taxon>Bacillati</taxon>
        <taxon>Bacillota</taxon>
        <taxon>Bacilli</taxon>
        <taxon>Bacillales</taxon>
        <taxon>Alicyclobacillaceae</taxon>
        <taxon>Alicyclobacillus</taxon>
    </lineage>
</organism>